<feature type="transmembrane region" description="Helical" evidence="6">
    <location>
        <begin position="759"/>
        <end position="782"/>
    </location>
</feature>
<dbReference type="Proteomes" id="UP001331561">
    <property type="component" value="Unassembled WGS sequence"/>
</dbReference>
<feature type="transmembrane region" description="Helical" evidence="6">
    <location>
        <begin position="675"/>
        <end position="695"/>
    </location>
</feature>
<feature type="transmembrane region" description="Helical" evidence="6">
    <location>
        <begin position="387"/>
        <end position="407"/>
    </location>
</feature>
<sequence length="832" mass="89307">MLRRDFRAGELTLLGIALLIAVASLTSVGFFTERVQQALKRDATQLLGGDLLVSGDAPLPKAWQQEAQRMGLRATNTLTFSSMVSTDDVAQLSAVKFVEPQYPLRGSLKIADRMGGEAREAGRIPPPGEAWVEERLLSALDVKPGDLVSLGKIKLRVGALITFESDRGNGFFNFIPRIMVNAADLASTGLIQEGSRVRYRMQIAADGSGADARKLVDRFEAWVKPQLGGGQQLESIDNARPEVRGNLERIQHFLSLAAMLSVVLAAVAIGLCARRYLQRHLDGCAAMRCFGARRSQLLGLFLTEFAMFGLAVAAIGCVVGFGVQAGIAALAGSLIKADLPLPGMLPVLHGLVVGVALVVGFVAPQLLHMTRVPPVHVLRREWGGPEASTLSAWSAGAIVLLGLFLWVAGDIKLGAWVAAGFAGACLVFALLARAGLSLLAMARHRDGGMRATWGLRYGLAAMHRRLSASIVQSVALGLGLMAMLLLGLVSSDLLRGWQHSLRPDAPNQFVLNIQSEQREPLQAFFREHHLPELELLPMIRGRLVELRGKVVVAEDYKEDRARNLADREFNLSYSSVMQEGNKIVAGQWHGDAPQSGSVFSMEEGVGKTLGIKLGDSVVFDIGGQRVAGTVGSIRKLDWDSMRVNFFFTAAPGVLEAMPTSWITSFLLPPGRGADINALVAAFPNLTVIDVGAVIAQVQDLTSKLVRVVQFVFAFALIAGAVVLLSALRATHDERMHELAVLRTLGARNPQLRAAMLSEFVVLGVLSAILATIGAVATGYVLAIKVFDISYDPDWLALSGYVLMAIIGVVVCGWLGVRGLLQRTVVDGLRSVA</sequence>
<dbReference type="PANTHER" id="PTHR30287">
    <property type="entry name" value="MEMBRANE COMPONENT OF PREDICTED ABC SUPERFAMILY METABOLITE UPTAKE TRANSPORTER"/>
    <property type="match status" value="1"/>
</dbReference>
<evidence type="ECO:0000256" key="1">
    <source>
        <dbReference type="ARBA" id="ARBA00004651"/>
    </source>
</evidence>
<feature type="transmembrane region" description="Helical" evidence="6">
    <location>
        <begin position="707"/>
        <end position="727"/>
    </location>
</feature>
<comment type="caution">
    <text evidence="8">The sequence shown here is derived from an EMBL/GenBank/DDBJ whole genome shotgun (WGS) entry which is preliminary data.</text>
</comment>
<dbReference type="InterPro" id="IPR003838">
    <property type="entry name" value="ABC3_permease_C"/>
</dbReference>
<feature type="transmembrane region" description="Helical" evidence="6">
    <location>
        <begin position="794"/>
        <end position="816"/>
    </location>
</feature>
<dbReference type="PANTHER" id="PTHR30287:SF1">
    <property type="entry name" value="INNER MEMBRANE PROTEIN"/>
    <property type="match status" value="1"/>
</dbReference>
<feature type="transmembrane region" description="Helical" evidence="6">
    <location>
        <begin position="413"/>
        <end position="440"/>
    </location>
</feature>
<keyword evidence="4 6" id="KW-1133">Transmembrane helix</keyword>
<comment type="subcellular location">
    <subcellularLocation>
        <location evidence="1">Cell membrane</location>
        <topology evidence="1">Multi-pass membrane protein</topology>
    </subcellularLocation>
</comment>
<evidence type="ECO:0000256" key="2">
    <source>
        <dbReference type="ARBA" id="ARBA00022475"/>
    </source>
</evidence>
<dbReference type="Pfam" id="PF02687">
    <property type="entry name" value="FtsX"/>
    <property type="match status" value="2"/>
</dbReference>
<feature type="domain" description="ABC3 transporter permease C-terminal" evidence="7">
    <location>
        <begin position="257"/>
        <end position="373"/>
    </location>
</feature>
<feature type="transmembrane region" description="Helical" evidence="6">
    <location>
        <begin position="466"/>
        <end position="489"/>
    </location>
</feature>
<keyword evidence="5 6" id="KW-0472">Membrane</keyword>
<evidence type="ECO:0000313" key="9">
    <source>
        <dbReference type="Proteomes" id="UP001331561"/>
    </source>
</evidence>
<feature type="transmembrane region" description="Helical" evidence="6">
    <location>
        <begin position="297"/>
        <end position="327"/>
    </location>
</feature>
<evidence type="ECO:0000256" key="4">
    <source>
        <dbReference type="ARBA" id="ARBA00022989"/>
    </source>
</evidence>
<feature type="transmembrane region" description="Helical" evidence="6">
    <location>
        <begin position="253"/>
        <end position="277"/>
    </location>
</feature>
<evidence type="ECO:0000256" key="6">
    <source>
        <dbReference type="SAM" id="Phobius"/>
    </source>
</evidence>
<evidence type="ECO:0000259" key="7">
    <source>
        <dbReference type="Pfam" id="PF02687"/>
    </source>
</evidence>
<organism evidence="8 9">
    <name type="scientific">Uliginosibacterium silvisoli</name>
    <dbReference type="NCBI Taxonomy" id="3114758"/>
    <lineage>
        <taxon>Bacteria</taxon>
        <taxon>Pseudomonadati</taxon>
        <taxon>Pseudomonadota</taxon>
        <taxon>Betaproteobacteria</taxon>
        <taxon>Rhodocyclales</taxon>
        <taxon>Zoogloeaceae</taxon>
        <taxon>Uliginosibacterium</taxon>
    </lineage>
</organism>
<accession>A0ABU6K7K5</accession>
<reference evidence="8 9" key="1">
    <citation type="submission" date="2024-01" db="EMBL/GenBank/DDBJ databases">
        <title>Uliginosibacterium soil sp. nov.</title>
        <authorList>
            <person name="Lv Y."/>
        </authorList>
    </citation>
    <scope>NUCLEOTIDE SEQUENCE [LARGE SCALE GENOMIC DNA]</scope>
    <source>
        <strain evidence="8 9">H3</strain>
    </source>
</reference>
<feature type="domain" description="ABC3 transporter permease C-terminal" evidence="7">
    <location>
        <begin position="710"/>
        <end position="820"/>
    </location>
</feature>
<evidence type="ECO:0000256" key="3">
    <source>
        <dbReference type="ARBA" id="ARBA00022692"/>
    </source>
</evidence>
<evidence type="ECO:0000256" key="5">
    <source>
        <dbReference type="ARBA" id="ARBA00023136"/>
    </source>
</evidence>
<name>A0ABU6K7K5_9RHOO</name>
<evidence type="ECO:0000313" key="8">
    <source>
        <dbReference type="EMBL" id="MEC5387028.1"/>
    </source>
</evidence>
<keyword evidence="9" id="KW-1185">Reference proteome</keyword>
<proteinExistence type="predicted"/>
<dbReference type="InterPro" id="IPR038766">
    <property type="entry name" value="Membrane_comp_ABC_pdt"/>
</dbReference>
<dbReference type="RefSeq" id="WP_327600009.1">
    <property type="nucleotide sequence ID" value="NZ_JAYXHS010000003.1"/>
</dbReference>
<protein>
    <submittedName>
        <fullName evidence="8">FtsX-like permease family protein</fullName>
    </submittedName>
</protein>
<feature type="transmembrane region" description="Helical" evidence="6">
    <location>
        <begin position="347"/>
        <end position="367"/>
    </location>
</feature>
<keyword evidence="2" id="KW-1003">Cell membrane</keyword>
<dbReference type="EMBL" id="JAYXHS010000003">
    <property type="protein sequence ID" value="MEC5387028.1"/>
    <property type="molecule type" value="Genomic_DNA"/>
</dbReference>
<gene>
    <name evidence="8" type="ORF">VVD49_14945</name>
</gene>
<feature type="transmembrane region" description="Helical" evidence="6">
    <location>
        <begin position="645"/>
        <end position="668"/>
    </location>
</feature>
<keyword evidence="3 6" id="KW-0812">Transmembrane</keyword>